<organism evidence="1 2">
    <name type="scientific">Paramecium sonneborni</name>
    <dbReference type="NCBI Taxonomy" id="65129"/>
    <lineage>
        <taxon>Eukaryota</taxon>
        <taxon>Sar</taxon>
        <taxon>Alveolata</taxon>
        <taxon>Ciliophora</taxon>
        <taxon>Intramacronucleata</taxon>
        <taxon>Oligohymenophorea</taxon>
        <taxon>Peniculida</taxon>
        <taxon>Parameciidae</taxon>
        <taxon>Paramecium</taxon>
    </lineage>
</organism>
<gene>
    <name evidence="1" type="ORF">PSON_ATCC_30995.1.T0210365</name>
</gene>
<evidence type="ECO:0000313" key="1">
    <source>
        <dbReference type="EMBL" id="CAD8066497.1"/>
    </source>
</evidence>
<accession>A0A8S1LFQ7</accession>
<dbReference type="OrthoDB" id="9970435at2759"/>
<proteinExistence type="predicted"/>
<name>A0A8S1LFQ7_9CILI</name>
<sequence>MFRFYQKVQQLQQVHFINIFEIQQKIFYFFFKYSKYTFLRNDQGLIQNCKFKIIKSGLRFKISFQVHKELVKFNNRDNWSISSFLQPNSRFLQLKDEQNLKIDLLLLYYLKDLLKKLMKQDHQLKLVTLIKTFHKLHKILIQQHILNYLLII</sequence>
<reference evidence="1" key="1">
    <citation type="submission" date="2021-01" db="EMBL/GenBank/DDBJ databases">
        <authorList>
            <consortium name="Genoscope - CEA"/>
            <person name="William W."/>
        </authorList>
    </citation>
    <scope>NUCLEOTIDE SEQUENCE</scope>
</reference>
<protein>
    <submittedName>
        <fullName evidence="1">Uncharacterized protein</fullName>
    </submittedName>
</protein>
<evidence type="ECO:0000313" key="2">
    <source>
        <dbReference type="Proteomes" id="UP000692954"/>
    </source>
</evidence>
<dbReference type="AlphaFoldDB" id="A0A8S1LFQ7"/>
<dbReference type="Proteomes" id="UP000692954">
    <property type="component" value="Unassembled WGS sequence"/>
</dbReference>
<dbReference type="EMBL" id="CAJJDN010000021">
    <property type="protein sequence ID" value="CAD8066497.1"/>
    <property type="molecule type" value="Genomic_DNA"/>
</dbReference>
<keyword evidence="2" id="KW-1185">Reference proteome</keyword>
<comment type="caution">
    <text evidence="1">The sequence shown here is derived from an EMBL/GenBank/DDBJ whole genome shotgun (WGS) entry which is preliminary data.</text>
</comment>